<dbReference type="Pfam" id="PF22527">
    <property type="entry name" value="DEXQc_Suv3"/>
    <property type="match status" value="1"/>
</dbReference>
<dbReference type="FunCoup" id="A0A132B480">
    <property type="interactions" value="704"/>
</dbReference>
<proteinExistence type="predicted"/>
<dbReference type="Pfam" id="PF00271">
    <property type="entry name" value="Helicase_C"/>
    <property type="match status" value="1"/>
</dbReference>
<evidence type="ECO:0000256" key="2">
    <source>
        <dbReference type="ARBA" id="ARBA00001946"/>
    </source>
</evidence>
<dbReference type="Pfam" id="PF12513">
    <property type="entry name" value="SUV3_C"/>
    <property type="match status" value="1"/>
</dbReference>
<evidence type="ECO:0000256" key="1">
    <source>
        <dbReference type="ARBA" id="ARBA00001936"/>
    </source>
</evidence>
<dbReference type="GO" id="GO:0045025">
    <property type="term" value="C:mitochondrial degradosome"/>
    <property type="evidence" value="ECO:0007669"/>
    <property type="project" value="TreeGrafter"/>
</dbReference>
<dbReference type="Pfam" id="PF18147">
    <property type="entry name" value="Suv3_C_1"/>
    <property type="match status" value="1"/>
</dbReference>
<dbReference type="AlphaFoldDB" id="A0A132B480"/>
<keyword evidence="9" id="KW-0809">Transit peptide</keyword>
<dbReference type="InterPro" id="IPR001650">
    <property type="entry name" value="Helicase_C-like"/>
</dbReference>
<evidence type="ECO:0000256" key="4">
    <source>
        <dbReference type="ARBA" id="ARBA00012552"/>
    </source>
</evidence>
<evidence type="ECO:0000256" key="11">
    <source>
        <dbReference type="ARBA" id="ARBA00047984"/>
    </source>
</evidence>
<dbReference type="RefSeq" id="XP_018061398.1">
    <property type="nucleotide sequence ID" value="XM_018219034.1"/>
</dbReference>
<feature type="region of interest" description="Disordered" evidence="13">
    <location>
        <begin position="758"/>
        <end position="826"/>
    </location>
</feature>
<dbReference type="STRING" id="149040.A0A132B480"/>
<sequence>MSFSTREGGKCVFCTFRPSACLTAPFSPANGARQYSQTVEFRRTPTINRSRPSELGPPAARFMASHRYNNSSVIRSRFRKPGAEFTLNSTEMKSGSKRILSKSTTYSVFGQLLVEEFTKLKYSLRPESAQTEYTTWGITSREMLAERLNEYEGQIRNSIILIEDGKLHKETNPLFSRFRRAFVVGGVNALRSETKFAFINYVVEFKFSQQDKTNQDRLSDLRHPFEWFPATRAMHRTIHLHVGPTNSGKTYHALKRLEAANTGIYAGPLRLLAHEVYSRFNAKGKSCMLITGEERRIPEDGLMKMSSCTVEMMPLNKKVDVAVIDEIQMMGDIDRGWAWTQGFLGVQADEVHLCGELRTIQLVSDICAAIGDKLVIHKYERLSPLAAEKRSLEGDLTKLRKGDAVILFSRVAIHAMKADIEKSTGKRCAVVYGSLPPETRAQQAELFNNPDNDYDFLVASDAVGMGLNLSIKRVVFESISKHDGMSFRVIQPSEIKQIAGRAGRYKTAHQAVNESSPQHERTIVPLAEEADRTNGLVTTLERFDLPVVRKAMDLEVEPIKTAGIQPPAHILFRYASYFPKGTAFSYITRRLWDMCKLGDLFHMCRLKEQVDIADLLEPYDLSTMDRITFMAAPVALREPGFGKIVQEFAECVATQSGGELLDLKTLNLELLDLDKDTYVLGSKAYLKSAESLHKALTLYLWLSYRFAGVFRSQALAFHVKGLVEAKIDECLAEVQFDSAKKKHFNYLRKKALELEMAEQEQQRQAQDGLGLEEDVEIEDESRESSSLENEFSEEEADGLLNEASPASEAGVPIPPKELVKSETINP</sequence>
<evidence type="ECO:0000256" key="7">
    <source>
        <dbReference type="ARBA" id="ARBA00022806"/>
    </source>
</evidence>
<dbReference type="Proteomes" id="UP000070700">
    <property type="component" value="Unassembled WGS sequence"/>
</dbReference>
<evidence type="ECO:0000256" key="9">
    <source>
        <dbReference type="ARBA" id="ARBA00022946"/>
    </source>
</evidence>
<comment type="cofactor">
    <cofactor evidence="2">
        <name>Mg(2+)</name>
        <dbReference type="ChEBI" id="CHEBI:18420"/>
    </cofactor>
</comment>
<keyword evidence="7" id="KW-0347">Helicase</keyword>
<dbReference type="EC" id="3.6.4.13" evidence="4"/>
<dbReference type="EMBL" id="KQ947442">
    <property type="protein sequence ID" value="KUJ07043.1"/>
    <property type="molecule type" value="Genomic_DNA"/>
</dbReference>
<name>A0A132B480_MOLSC</name>
<feature type="compositionally biased region" description="Acidic residues" evidence="13">
    <location>
        <begin position="770"/>
        <end position="781"/>
    </location>
</feature>
<dbReference type="GO" id="GO:0003724">
    <property type="term" value="F:RNA helicase activity"/>
    <property type="evidence" value="ECO:0007669"/>
    <property type="project" value="UniProtKB-EC"/>
</dbReference>
<organism evidence="15 16">
    <name type="scientific">Mollisia scopiformis</name>
    <name type="common">Conifer needle endophyte fungus</name>
    <name type="synonym">Phialocephala scopiformis</name>
    <dbReference type="NCBI Taxonomy" id="149040"/>
    <lineage>
        <taxon>Eukaryota</taxon>
        <taxon>Fungi</taxon>
        <taxon>Dikarya</taxon>
        <taxon>Ascomycota</taxon>
        <taxon>Pezizomycotina</taxon>
        <taxon>Leotiomycetes</taxon>
        <taxon>Helotiales</taxon>
        <taxon>Mollisiaceae</taxon>
        <taxon>Mollisia</taxon>
    </lineage>
</organism>
<dbReference type="GO" id="GO:0005524">
    <property type="term" value="F:ATP binding"/>
    <property type="evidence" value="ECO:0007669"/>
    <property type="project" value="UniProtKB-KW"/>
</dbReference>
<protein>
    <recommendedName>
        <fullName evidence="12">ATP-dependent RNA helicase SUV3, mitochondrial</fullName>
        <ecNumber evidence="4">3.6.4.13</ecNumber>
    </recommendedName>
</protein>
<dbReference type="PANTHER" id="PTHR12131">
    <property type="entry name" value="ATP-DEPENDENT RNA AND DNA HELICASE"/>
    <property type="match status" value="1"/>
</dbReference>
<evidence type="ECO:0000313" key="16">
    <source>
        <dbReference type="Proteomes" id="UP000070700"/>
    </source>
</evidence>
<dbReference type="FunFam" id="3.40.50.300:FF:000269">
    <property type="entry name" value="ATP-dependent RNA helicase SUPV3L1, mitochondrial"/>
    <property type="match status" value="1"/>
</dbReference>
<dbReference type="SUPFAM" id="SSF52540">
    <property type="entry name" value="P-loop containing nucleoside triphosphate hydrolases"/>
    <property type="match status" value="1"/>
</dbReference>
<reference evidence="15 16" key="1">
    <citation type="submission" date="2015-10" db="EMBL/GenBank/DDBJ databases">
        <title>Full genome of DAOMC 229536 Phialocephala scopiformis, a fungal endophyte of spruce producing the potent anti-insectan compound rugulosin.</title>
        <authorList>
            <consortium name="DOE Joint Genome Institute"/>
            <person name="Walker A.K."/>
            <person name="Frasz S.L."/>
            <person name="Seifert K.A."/>
            <person name="Miller J.D."/>
            <person name="Mondo S.J."/>
            <person name="Labutti K."/>
            <person name="Lipzen A."/>
            <person name="Dockter R."/>
            <person name="Kennedy M."/>
            <person name="Grigoriev I.V."/>
            <person name="Spatafora J.W."/>
        </authorList>
    </citation>
    <scope>NUCLEOTIDE SEQUENCE [LARGE SCALE GENOMIC DNA]</scope>
    <source>
        <strain evidence="15 16">CBS 120377</strain>
    </source>
</reference>
<dbReference type="FunFam" id="1.20.272.40:FF:000002">
    <property type="entry name" value="ATP-dependent RNA helicase SUV3, mitochondrial"/>
    <property type="match status" value="1"/>
</dbReference>
<dbReference type="CDD" id="cd17913">
    <property type="entry name" value="DEXQc_Suv3"/>
    <property type="match status" value="1"/>
</dbReference>
<keyword evidence="8" id="KW-0067">ATP-binding</keyword>
<evidence type="ECO:0000259" key="14">
    <source>
        <dbReference type="PROSITE" id="PS51194"/>
    </source>
</evidence>
<evidence type="ECO:0000256" key="10">
    <source>
        <dbReference type="ARBA" id="ARBA00023128"/>
    </source>
</evidence>
<dbReference type="Gene3D" id="1.20.272.40">
    <property type="match status" value="1"/>
</dbReference>
<dbReference type="FunFam" id="3.40.50.300:FF:001549">
    <property type="entry name" value="SUV3p ATP-dependent RNA helicase"/>
    <property type="match status" value="1"/>
</dbReference>
<comment type="subcellular location">
    <subcellularLocation>
        <location evidence="3">Mitochondrion</location>
    </subcellularLocation>
</comment>
<comment type="catalytic activity">
    <reaction evidence="11">
        <text>ATP + H2O = ADP + phosphate + H(+)</text>
        <dbReference type="Rhea" id="RHEA:13065"/>
        <dbReference type="ChEBI" id="CHEBI:15377"/>
        <dbReference type="ChEBI" id="CHEBI:15378"/>
        <dbReference type="ChEBI" id="CHEBI:30616"/>
        <dbReference type="ChEBI" id="CHEBI:43474"/>
        <dbReference type="ChEBI" id="CHEBI:456216"/>
        <dbReference type="EC" id="3.6.4.13"/>
    </reaction>
</comment>
<comment type="cofactor">
    <cofactor evidence="1">
        <name>Mn(2+)</name>
        <dbReference type="ChEBI" id="CHEBI:29035"/>
    </cofactor>
</comment>
<keyword evidence="10" id="KW-0496">Mitochondrion</keyword>
<dbReference type="GO" id="GO:0016787">
    <property type="term" value="F:hydrolase activity"/>
    <property type="evidence" value="ECO:0007669"/>
    <property type="project" value="UniProtKB-KW"/>
</dbReference>
<evidence type="ECO:0000256" key="12">
    <source>
        <dbReference type="ARBA" id="ARBA00071444"/>
    </source>
</evidence>
<dbReference type="KEGG" id="psco:LY89DRAFT_726157"/>
<dbReference type="SMART" id="SM00490">
    <property type="entry name" value="HELICc"/>
    <property type="match status" value="1"/>
</dbReference>
<dbReference type="InterPro" id="IPR050699">
    <property type="entry name" value="RNA-DNA_Helicase"/>
</dbReference>
<dbReference type="GeneID" id="28828760"/>
<dbReference type="Gene3D" id="1.20.58.1080">
    <property type="match status" value="1"/>
</dbReference>
<dbReference type="InterPro" id="IPR027417">
    <property type="entry name" value="P-loop_NTPase"/>
</dbReference>
<dbReference type="OrthoDB" id="6692397at2759"/>
<dbReference type="GO" id="GO:0000965">
    <property type="term" value="P:mitochondrial RNA 3'-end processing"/>
    <property type="evidence" value="ECO:0007669"/>
    <property type="project" value="TreeGrafter"/>
</dbReference>
<dbReference type="InterPro" id="IPR041082">
    <property type="entry name" value="Suv3_C_1"/>
</dbReference>
<dbReference type="Gene3D" id="3.40.50.300">
    <property type="entry name" value="P-loop containing nucleotide triphosphate hydrolases"/>
    <property type="match status" value="2"/>
</dbReference>
<keyword evidence="16" id="KW-1185">Reference proteome</keyword>
<dbReference type="InParanoid" id="A0A132B480"/>
<evidence type="ECO:0000256" key="13">
    <source>
        <dbReference type="SAM" id="MobiDB-lite"/>
    </source>
</evidence>
<feature type="domain" description="Helicase C-terminal" evidence="14">
    <location>
        <begin position="391"/>
        <end position="560"/>
    </location>
</feature>
<evidence type="ECO:0000256" key="3">
    <source>
        <dbReference type="ARBA" id="ARBA00004173"/>
    </source>
</evidence>
<evidence type="ECO:0000256" key="6">
    <source>
        <dbReference type="ARBA" id="ARBA00022801"/>
    </source>
</evidence>
<keyword evidence="5" id="KW-0547">Nucleotide-binding</keyword>
<evidence type="ECO:0000256" key="5">
    <source>
        <dbReference type="ARBA" id="ARBA00022741"/>
    </source>
</evidence>
<dbReference type="PROSITE" id="PS51194">
    <property type="entry name" value="HELICASE_CTER"/>
    <property type="match status" value="1"/>
</dbReference>
<dbReference type="PANTHER" id="PTHR12131:SF1">
    <property type="entry name" value="ATP-DEPENDENT RNA HELICASE SUPV3L1, MITOCHONDRIAL-RELATED"/>
    <property type="match status" value="1"/>
</dbReference>
<evidence type="ECO:0000256" key="8">
    <source>
        <dbReference type="ARBA" id="ARBA00022840"/>
    </source>
</evidence>
<dbReference type="InterPro" id="IPR044774">
    <property type="entry name" value="Suv3_DEXQc"/>
</dbReference>
<keyword evidence="6 15" id="KW-0378">Hydrolase</keyword>
<accession>A0A132B480</accession>
<evidence type="ECO:0000313" key="15">
    <source>
        <dbReference type="EMBL" id="KUJ07043.1"/>
    </source>
</evidence>
<gene>
    <name evidence="15" type="ORF">LY89DRAFT_726157</name>
</gene>
<dbReference type="CDD" id="cd18805">
    <property type="entry name" value="SF2_C_suv3"/>
    <property type="match status" value="1"/>
</dbReference>
<dbReference type="InterPro" id="IPR022192">
    <property type="entry name" value="SUV3_C"/>
</dbReference>
<dbReference type="InterPro" id="IPR055206">
    <property type="entry name" value="DEXQc_SUV3"/>
</dbReference>